<dbReference type="InterPro" id="IPR051802">
    <property type="entry name" value="YfhM-like"/>
</dbReference>
<gene>
    <name evidence="5" type="ORF">SAMN02745146_1256</name>
</gene>
<dbReference type="SUPFAM" id="SSF48239">
    <property type="entry name" value="Terpenoid cyclases/Protein prenyltransferases"/>
    <property type="match status" value="1"/>
</dbReference>
<dbReference type="Gene3D" id="1.50.10.20">
    <property type="match status" value="1"/>
</dbReference>
<name>A0A1M6CSZ0_9BACT</name>
<sequence>MRPFLLSLLALLMLFSTGSSQSSPPNPGGPDPRKWKQIDALLKKNQTASAGKLVEEIYLAARQQQDAPEYLRAVLYKLRLLQAKEEEADEKAIGLLETDLKTARFPARPILHSLLGQLYARYYQQHRYQLYDRTRAAAPDSADASANDLRTWDAARLGSAVVRHYRASLQDEPKRQQQLRLAALGYSVAGGDVEGRQLRPTLYDLLAHRAIDDLQNEEFYITRPGAQFQLTAPALFGSAREFAALPLSAPAADSLNSRFHALQALQQLTQFRLLDAKNRPALAAVDLKRVDFLRQQGASTARLNYITTLERLAADYADLPIGTEFGARLAEEYKGNDPSKAVELAKDAESRFPNSRGAKMARRVREEIEQANVGFGADAVVLPNRAWRLEATARNVKTLHLWAYRLTLAEWQRYSDSQERQQVPFERRYARALAATPAATWSLPVPPPAAPYRPQQVVGAGPALPVGHYLLLLSNRADNPTKNQPGSATSYGVLAVSELSALTHFDERARLNNVLLLHRQSGALLTDAQVLPTYARYDPVTRKISHRAGPAQQPDAQGELHFPAPAPENADISAGREYLDWIRIVRGPDTMQLGGFGRYHSAYYEPREQAQTRTFLFTDRAIYRPGQTLYFKGILTESLRGKAHVLARQSGSVRLVDVNGQTVQTLPYTSSGFGSFHGSFVLPTSLLNGEMSLQTDHGSISFAVEDYKRPTFAVTFEPVAGTPELGKELVLRGRAVAYAGQPVDGARVNYRVVRRVLLPLFSYGGRGGYGKMGPGRPLGPGETEIAHGTAQTDAEGRFSIRFVAAPGEAADGYRWQPGHQFEATADVTDAAGETRTGVQAVVLGNQPVQLQLVLPTMLDRQKLPPVQLLSTGATGQPRPVAGTLRLFSLTPKPQPAGVPENIPANDDSQEFDQKLLRELPFDTEKNTRLPELSALLATLPTGRYELQARAATADSAQAAQRFTLYDSQAATIPYATPDWFVSLQDSVAPGQSATVLVGSRHAGARVLVEVEAGSRLLRKEWLTLAANEQRRVVVPADTAGLATPLFVHTTQVRDNRIYRHTATVQVAAPPAPLRLSIATFRDKLLPGQKETWRITIRQADGKPAAAELLATLYDQSLDAFRPHFFEALAFGGSYYPPRFGWQGEFGALVPRVLFLMKLSPYPAEIAWPQLNTWGAFGQYYGYGGGLEMADQSGLQGVRVTQAVQGKATGMSVHLRGARSKMAAPMIEMASATVQSNTDNAADAQGLEGKAPAAGPPDLSLVPARQDFRETAFWLPDLRTNAQGETVLEFQMPEAVTRWQLLALAHDLRLHSGLLRRDLVTQKQLQVTPNAPRFFREGDQLTFSAKLSNLTADPMQGTAQLLLFDARTQQPIDSRVLKSAAQLKFDLSANQSQALSWNLSIPETAEGQVPLEAITYRVVARGEFSGKEKKERSKQRRQNKATTDNQQLTTIEDGEENTLPVLPNRMLITESLPLPIVGPATREFALEKLVSTTSATRRNYSLTLEMTENPAWYAVQALPYLMEYPYQGSEQIFSRLYANMLSAKILQSNPRLKAVLAEWQRAAASGDKTALTSKLEQNQELKSLLLQETPWVRDAQSETERMRRLGELFDEARGRAEIARALQQLTLLQAPNGAFPWFDKMPDDRYITQVIVAGFGKLRRLGAFDALQDQKARPLLENALRYLDEQLQNDYAELRRQKGADLKKDHLVDLHIQALYARSFWPQQPVAKAAQPALAYYQQQAATFWPNRTRYLQAQLALALHRQKAAPAAVKDILTALSENALHSPELGMYWKDVRGGYYWREAPTETQATLIEAFDEINNDQKAVDEMKLWLLKQKQTQSWASTRATADACYALLLRGSDWLRPVQPIKVSVGGKAVVPTTQQAGTGYFKTTWVAAEIKAAQGRVTVQKTDAGVAWGALYWQYFEQIDKITPAATPVQLERQLYREQRTAGGPVLEPLTAAAPLKVGDVLVVRLVLRADRDLEYVHLKDQRAAGLELIGQTSGYRYQSGLGYYESPRDAATNFFIGFFPKGTHTFEYRLRATQGGNFSGGLSQIQCLYAPEFEAHSAGTRVQISALGEK</sequence>
<comment type="similarity">
    <text evidence="1">Belongs to the protease inhibitor I39 (alpha-2-macroglobulin) family. Bacterial alpha-2-macroglobulin subfamily.</text>
</comment>
<dbReference type="Pfam" id="PF01835">
    <property type="entry name" value="MG2"/>
    <property type="match status" value="1"/>
</dbReference>
<dbReference type="InterPro" id="IPR041246">
    <property type="entry name" value="Bact_MG10"/>
</dbReference>
<reference evidence="5 6" key="1">
    <citation type="submission" date="2016-11" db="EMBL/GenBank/DDBJ databases">
        <authorList>
            <person name="Jaros S."/>
            <person name="Januszkiewicz K."/>
            <person name="Wedrychowicz H."/>
        </authorList>
    </citation>
    <scope>NUCLEOTIDE SEQUENCE [LARGE SCALE GENOMIC DNA]</scope>
    <source>
        <strain evidence="5 6">DSM 21074</strain>
    </source>
</reference>
<dbReference type="Proteomes" id="UP000184418">
    <property type="component" value="Unassembled WGS sequence"/>
</dbReference>
<evidence type="ECO:0000313" key="6">
    <source>
        <dbReference type="Proteomes" id="UP000184418"/>
    </source>
</evidence>
<dbReference type="Pfam" id="PF00207">
    <property type="entry name" value="A2M"/>
    <property type="match status" value="1"/>
</dbReference>
<dbReference type="Gene3D" id="2.60.40.1930">
    <property type="match status" value="1"/>
</dbReference>
<evidence type="ECO:0000256" key="3">
    <source>
        <dbReference type="SAM" id="SignalP"/>
    </source>
</evidence>
<dbReference type="InterPro" id="IPR002890">
    <property type="entry name" value="MG2"/>
</dbReference>
<accession>A0A1M6CSZ0</accession>
<dbReference type="Pfam" id="PF17973">
    <property type="entry name" value="bMG10"/>
    <property type="match status" value="1"/>
</dbReference>
<dbReference type="PANTHER" id="PTHR40094:SF1">
    <property type="entry name" value="UBIQUITIN DOMAIN-CONTAINING PROTEIN"/>
    <property type="match status" value="1"/>
</dbReference>
<feature type="signal peptide" evidence="3">
    <location>
        <begin position="1"/>
        <end position="22"/>
    </location>
</feature>
<dbReference type="SMART" id="SM01360">
    <property type="entry name" value="A2M"/>
    <property type="match status" value="1"/>
</dbReference>
<dbReference type="EMBL" id="FQYN01000002">
    <property type="protein sequence ID" value="SHI63983.1"/>
    <property type="molecule type" value="Genomic_DNA"/>
</dbReference>
<evidence type="ECO:0000313" key="5">
    <source>
        <dbReference type="EMBL" id="SHI63983.1"/>
    </source>
</evidence>
<evidence type="ECO:0000256" key="1">
    <source>
        <dbReference type="ARBA" id="ARBA00010556"/>
    </source>
</evidence>
<feature type="region of interest" description="Disordered" evidence="2">
    <location>
        <begin position="1424"/>
        <end position="1445"/>
    </location>
</feature>
<dbReference type="RefSeq" id="WP_073106630.1">
    <property type="nucleotide sequence ID" value="NZ_FQYN01000002.1"/>
</dbReference>
<evidence type="ECO:0000256" key="2">
    <source>
        <dbReference type="SAM" id="MobiDB-lite"/>
    </source>
</evidence>
<dbReference type="InterPro" id="IPR001599">
    <property type="entry name" value="Macroglobln_a2"/>
</dbReference>
<evidence type="ECO:0000259" key="4">
    <source>
        <dbReference type="SMART" id="SM01360"/>
    </source>
</evidence>
<dbReference type="OrthoDB" id="9767116at2"/>
<dbReference type="GO" id="GO:0004866">
    <property type="term" value="F:endopeptidase inhibitor activity"/>
    <property type="evidence" value="ECO:0007669"/>
    <property type="project" value="InterPro"/>
</dbReference>
<feature type="domain" description="Alpha-2-macroglobulin" evidence="4">
    <location>
        <begin position="1270"/>
        <end position="1360"/>
    </location>
</feature>
<dbReference type="STRING" id="1121955.SAMN02745146_1256"/>
<feature type="chain" id="PRO_5012567748" evidence="3">
    <location>
        <begin position="23"/>
        <end position="2078"/>
    </location>
</feature>
<dbReference type="InterPro" id="IPR008930">
    <property type="entry name" value="Terpenoid_cyclase/PrenylTrfase"/>
</dbReference>
<protein>
    <submittedName>
        <fullName evidence="5">MG2 domain-containing protein</fullName>
    </submittedName>
</protein>
<keyword evidence="6" id="KW-1185">Reference proteome</keyword>
<organism evidence="5 6">
    <name type="scientific">Hymenobacter daecheongensis DSM 21074</name>
    <dbReference type="NCBI Taxonomy" id="1121955"/>
    <lineage>
        <taxon>Bacteria</taxon>
        <taxon>Pseudomonadati</taxon>
        <taxon>Bacteroidota</taxon>
        <taxon>Cytophagia</taxon>
        <taxon>Cytophagales</taxon>
        <taxon>Hymenobacteraceae</taxon>
        <taxon>Hymenobacter</taxon>
    </lineage>
</organism>
<keyword evidence="3" id="KW-0732">Signal</keyword>
<dbReference type="PANTHER" id="PTHR40094">
    <property type="entry name" value="ALPHA-2-MACROGLOBULIN HOMOLOG"/>
    <property type="match status" value="1"/>
</dbReference>
<proteinExistence type="inferred from homology"/>